<dbReference type="Gene3D" id="3.10.10.10">
    <property type="entry name" value="HIV Type 1 Reverse Transcriptase, subunit A, domain 1"/>
    <property type="match status" value="1"/>
</dbReference>
<evidence type="ECO:0000313" key="3">
    <source>
        <dbReference type="Proteomes" id="UP000233551"/>
    </source>
</evidence>
<dbReference type="STRING" id="22663.A0A2I0J690"/>
<dbReference type="Proteomes" id="UP000233551">
    <property type="component" value="Unassembled WGS sequence"/>
</dbReference>
<protein>
    <recommendedName>
        <fullName evidence="1">Reverse transcriptase domain-containing protein</fullName>
    </recommendedName>
</protein>
<feature type="non-terminal residue" evidence="2">
    <location>
        <position position="304"/>
    </location>
</feature>
<dbReference type="PANTHER" id="PTHR24559:SF457">
    <property type="entry name" value="RNA-DIRECTED DNA POLYMERASE HOMOLOG"/>
    <property type="match status" value="1"/>
</dbReference>
<dbReference type="EMBL" id="PGOL01001992">
    <property type="protein sequence ID" value="PKI51758.1"/>
    <property type="molecule type" value="Genomic_DNA"/>
</dbReference>
<sequence length="304" mass="35574">MIDFLTEYQEVFAWSYTDMLGLDPSIVKHYFPLDIERFPPKRQHLRRQRADLLLHIKEEVVKQVDAGFLEVCNYSEWVANIVPVEKKNEKVRVSIDYRDLNKASPKDNFPLPHIDVLVDNTARHTQFSFMDGFFGYNQIQMTEEDKIKMTFITMWGTFCYKVMPFGLKNAGATYQRAMVTLFHDMMHKEIEVYVDDMIEKSKEGEDHLVNLKRLFDRLRKYKFRLNQAKCTFGVKSGKLLGFIVSEKGIEVDPVKVKVIMELPPPSTVREAAIDLKGKELKVFGDSMLTIFQTLKQWKTKDPKL</sequence>
<gene>
    <name evidence="2" type="ORF">CRG98_027806</name>
</gene>
<dbReference type="SUPFAM" id="SSF56672">
    <property type="entry name" value="DNA/RNA polymerases"/>
    <property type="match status" value="1"/>
</dbReference>
<dbReference type="PANTHER" id="PTHR24559">
    <property type="entry name" value="TRANSPOSON TY3-I GAG-POL POLYPROTEIN"/>
    <property type="match status" value="1"/>
</dbReference>
<feature type="domain" description="Reverse transcriptase" evidence="1">
    <location>
        <begin position="84"/>
        <end position="244"/>
    </location>
</feature>
<evidence type="ECO:0000259" key="1">
    <source>
        <dbReference type="Pfam" id="PF00078"/>
    </source>
</evidence>
<reference evidence="2 3" key="1">
    <citation type="submission" date="2017-11" db="EMBL/GenBank/DDBJ databases">
        <title>De-novo sequencing of pomegranate (Punica granatum L.) genome.</title>
        <authorList>
            <person name="Akparov Z."/>
            <person name="Amiraslanov A."/>
            <person name="Hajiyeva S."/>
            <person name="Abbasov M."/>
            <person name="Kaur K."/>
            <person name="Hamwieh A."/>
            <person name="Solovyev V."/>
            <person name="Salamov A."/>
            <person name="Braich B."/>
            <person name="Kosarev P."/>
            <person name="Mahmoud A."/>
            <person name="Hajiyev E."/>
            <person name="Babayeva S."/>
            <person name="Izzatullayeva V."/>
            <person name="Mammadov A."/>
            <person name="Mammadov A."/>
            <person name="Sharifova S."/>
            <person name="Ojaghi J."/>
            <person name="Eynullazada K."/>
            <person name="Bayramov B."/>
            <person name="Abdulazimova A."/>
            <person name="Shahmuradov I."/>
        </authorList>
    </citation>
    <scope>NUCLEOTIDE SEQUENCE [LARGE SCALE GENOMIC DNA]</scope>
    <source>
        <strain evidence="3">cv. AG2017</strain>
        <tissue evidence="2">Leaf</tissue>
    </source>
</reference>
<dbReference type="CDD" id="cd01647">
    <property type="entry name" value="RT_LTR"/>
    <property type="match status" value="1"/>
</dbReference>
<dbReference type="Pfam" id="PF00078">
    <property type="entry name" value="RVT_1"/>
    <property type="match status" value="1"/>
</dbReference>
<organism evidence="2 3">
    <name type="scientific">Punica granatum</name>
    <name type="common">Pomegranate</name>
    <dbReference type="NCBI Taxonomy" id="22663"/>
    <lineage>
        <taxon>Eukaryota</taxon>
        <taxon>Viridiplantae</taxon>
        <taxon>Streptophyta</taxon>
        <taxon>Embryophyta</taxon>
        <taxon>Tracheophyta</taxon>
        <taxon>Spermatophyta</taxon>
        <taxon>Magnoliopsida</taxon>
        <taxon>eudicotyledons</taxon>
        <taxon>Gunneridae</taxon>
        <taxon>Pentapetalae</taxon>
        <taxon>rosids</taxon>
        <taxon>malvids</taxon>
        <taxon>Myrtales</taxon>
        <taxon>Lythraceae</taxon>
        <taxon>Punica</taxon>
    </lineage>
</organism>
<comment type="caution">
    <text evidence="2">The sequence shown here is derived from an EMBL/GenBank/DDBJ whole genome shotgun (WGS) entry which is preliminary data.</text>
</comment>
<dbReference type="InterPro" id="IPR000477">
    <property type="entry name" value="RT_dom"/>
</dbReference>
<dbReference type="Gene3D" id="3.30.70.270">
    <property type="match status" value="1"/>
</dbReference>
<name>A0A2I0J690_PUNGR</name>
<dbReference type="AlphaFoldDB" id="A0A2I0J690"/>
<dbReference type="InterPro" id="IPR043502">
    <property type="entry name" value="DNA/RNA_pol_sf"/>
</dbReference>
<proteinExistence type="predicted"/>
<accession>A0A2I0J690</accession>
<evidence type="ECO:0000313" key="2">
    <source>
        <dbReference type="EMBL" id="PKI51758.1"/>
    </source>
</evidence>
<keyword evidence="3" id="KW-1185">Reference proteome</keyword>
<dbReference type="InterPro" id="IPR053134">
    <property type="entry name" value="RNA-dir_DNA_polymerase"/>
</dbReference>
<dbReference type="InterPro" id="IPR043128">
    <property type="entry name" value="Rev_trsase/Diguanyl_cyclase"/>
</dbReference>